<protein>
    <submittedName>
        <fullName evidence="2">Sortase, marine proteobacterial type</fullName>
    </submittedName>
</protein>
<comment type="caution">
    <text evidence="2">The sequence shown here is derived from an EMBL/GenBank/DDBJ whole genome shotgun (WGS) entry which is preliminary data.</text>
</comment>
<dbReference type="InterPro" id="IPR041999">
    <property type="entry name" value="Sortase_D_1"/>
</dbReference>
<evidence type="ECO:0000313" key="2">
    <source>
        <dbReference type="EMBL" id="ODB94443.1"/>
    </source>
</evidence>
<gene>
    <name evidence="2" type="ORF">A3196_18105</name>
</gene>
<keyword evidence="1" id="KW-0378">Hydrolase</keyword>
<proteinExistence type="predicted"/>
<dbReference type="STRING" id="1818881.A3196_18105"/>
<evidence type="ECO:0000313" key="3">
    <source>
        <dbReference type="Proteomes" id="UP000094849"/>
    </source>
</evidence>
<dbReference type="GO" id="GO:0016787">
    <property type="term" value="F:hydrolase activity"/>
    <property type="evidence" value="ECO:0007669"/>
    <property type="project" value="UniProtKB-KW"/>
</dbReference>
<organism evidence="2 3">
    <name type="scientific">Candidatus Thiodiazotropha endoloripes</name>
    <dbReference type="NCBI Taxonomy" id="1818881"/>
    <lineage>
        <taxon>Bacteria</taxon>
        <taxon>Pseudomonadati</taxon>
        <taxon>Pseudomonadota</taxon>
        <taxon>Gammaproteobacteria</taxon>
        <taxon>Chromatiales</taxon>
        <taxon>Sedimenticolaceae</taxon>
        <taxon>Candidatus Thiodiazotropha</taxon>
    </lineage>
</organism>
<accession>A0A1E2UJD0</accession>
<dbReference type="InterPro" id="IPR023365">
    <property type="entry name" value="Sortase_dom-sf"/>
</dbReference>
<dbReference type="CDD" id="cd05828">
    <property type="entry name" value="Sortase_D_1"/>
    <property type="match status" value="1"/>
</dbReference>
<dbReference type="Pfam" id="PF04203">
    <property type="entry name" value="Sortase"/>
    <property type="match status" value="1"/>
</dbReference>
<dbReference type="AlphaFoldDB" id="A0A1E2UJD0"/>
<dbReference type="InterPro" id="IPR022445">
    <property type="entry name" value="Sortase_proteobact_type"/>
</dbReference>
<dbReference type="NCBIfam" id="TIGR03784">
    <property type="entry name" value="marine_sortase"/>
    <property type="match status" value="1"/>
</dbReference>
<dbReference type="Proteomes" id="UP000094849">
    <property type="component" value="Unassembled WGS sequence"/>
</dbReference>
<dbReference type="OrthoDB" id="9790661at2"/>
<evidence type="ECO:0000256" key="1">
    <source>
        <dbReference type="ARBA" id="ARBA00022801"/>
    </source>
</evidence>
<dbReference type="RefSeq" id="WP_069006208.1">
    <property type="nucleotide sequence ID" value="NZ_LVJY01000003.1"/>
</dbReference>
<dbReference type="Gene3D" id="2.40.260.10">
    <property type="entry name" value="Sortase"/>
    <property type="match status" value="1"/>
</dbReference>
<dbReference type="EMBL" id="LVJZ01000004">
    <property type="protein sequence ID" value="ODB94443.1"/>
    <property type="molecule type" value="Genomic_DNA"/>
</dbReference>
<dbReference type="SUPFAM" id="SSF63817">
    <property type="entry name" value="Sortase"/>
    <property type="match status" value="1"/>
</dbReference>
<name>A0A1E2UJD0_9GAMM</name>
<dbReference type="InterPro" id="IPR005754">
    <property type="entry name" value="Sortase"/>
</dbReference>
<reference evidence="2 3" key="1">
    <citation type="submission" date="2016-03" db="EMBL/GenBank/DDBJ databases">
        <title>Chemosynthetic sulphur-oxidizing symbionts of marine invertebrate animals are capable of nitrogen fixation.</title>
        <authorList>
            <person name="Petersen J.M."/>
            <person name="Kemper A."/>
            <person name="Gruber-Vodicka H."/>
            <person name="Cardini U."/>
            <person name="Geest Mvander."/>
            <person name="Kleiner M."/>
            <person name="Bulgheresi S."/>
            <person name="Fussmann M."/>
            <person name="Herbold C."/>
            <person name="Seah B.K.B."/>
            <person name="Antony C.Paul."/>
            <person name="Liu D."/>
            <person name="Belitz A."/>
            <person name="Weber M."/>
        </authorList>
    </citation>
    <scope>NUCLEOTIDE SEQUENCE [LARGE SCALE GENOMIC DNA]</scope>
    <source>
        <strain evidence="2">G_D</strain>
    </source>
</reference>
<sequence length="190" mass="20955">MGLRLAQTMALLMALFGSGMVVNGLWIEAKAWLAEGLINLAWQRTLNGQRQVTPWPWADTWPVARLESPRLGVSRLVLSGDSGSTLAFAPGWAEQSTPPGGVGRSFISGHRDTHFRFLKDLQIGDTLKLQEGDGRELDYRVVEHLVVDHRAGWQIPLTGPQELVLITCFPFDALMPGGPLRYIVRAEITG</sequence>
<keyword evidence="3" id="KW-1185">Reference proteome</keyword>